<keyword evidence="2" id="KW-1185">Reference proteome</keyword>
<evidence type="ECO:0000313" key="1">
    <source>
        <dbReference type="EMBL" id="GIY22439.1"/>
    </source>
</evidence>
<name>A0AAV4RMX1_CAEEX</name>
<comment type="caution">
    <text evidence="1">The sequence shown here is derived from an EMBL/GenBank/DDBJ whole genome shotgun (WGS) entry which is preliminary data.</text>
</comment>
<sequence>MQVITKFNTNSISCDIIVSDCRSIFDAITLSIRLQRYPIDDLAILALPPRRYIDRTAVRLSGSFRPSTLRHPKQNRPNCRFFQCFKGCSDRKVIDDFITRQQLCRMTGITDNANLTCIINFWGDAILLSHADTSVRTLAEGNQLL</sequence>
<gene>
    <name evidence="1" type="ORF">CEXT_635701</name>
</gene>
<organism evidence="1 2">
    <name type="scientific">Caerostris extrusa</name>
    <name type="common">Bark spider</name>
    <name type="synonym">Caerostris bankana</name>
    <dbReference type="NCBI Taxonomy" id="172846"/>
    <lineage>
        <taxon>Eukaryota</taxon>
        <taxon>Metazoa</taxon>
        <taxon>Ecdysozoa</taxon>
        <taxon>Arthropoda</taxon>
        <taxon>Chelicerata</taxon>
        <taxon>Arachnida</taxon>
        <taxon>Araneae</taxon>
        <taxon>Araneomorphae</taxon>
        <taxon>Entelegynae</taxon>
        <taxon>Araneoidea</taxon>
        <taxon>Araneidae</taxon>
        <taxon>Caerostris</taxon>
    </lineage>
</organism>
<accession>A0AAV4RMX1</accession>
<dbReference type="EMBL" id="BPLR01008147">
    <property type="protein sequence ID" value="GIY22439.1"/>
    <property type="molecule type" value="Genomic_DNA"/>
</dbReference>
<proteinExistence type="predicted"/>
<evidence type="ECO:0000313" key="2">
    <source>
        <dbReference type="Proteomes" id="UP001054945"/>
    </source>
</evidence>
<dbReference type="AlphaFoldDB" id="A0AAV4RMX1"/>
<reference evidence="1 2" key="1">
    <citation type="submission" date="2021-06" db="EMBL/GenBank/DDBJ databases">
        <title>Caerostris extrusa draft genome.</title>
        <authorList>
            <person name="Kono N."/>
            <person name="Arakawa K."/>
        </authorList>
    </citation>
    <scope>NUCLEOTIDE SEQUENCE [LARGE SCALE GENOMIC DNA]</scope>
</reference>
<dbReference type="Proteomes" id="UP001054945">
    <property type="component" value="Unassembled WGS sequence"/>
</dbReference>
<protein>
    <submittedName>
        <fullName evidence="1">Uncharacterized protein</fullName>
    </submittedName>
</protein>